<gene>
    <name evidence="2" type="ORF">GALL_118270</name>
</gene>
<feature type="transmembrane region" description="Helical" evidence="1">
    <location>
        <begin position="20"/>
        <end position="48"/>
    </location>
</feature>
<keyword evidence="1" id="KW-0472">Membrane</keyword>
<name>A0A1J5T1G1_9ZZZZ</name>
<dbReference type="AlphaFoldDB" id="A0A1J5T1G1"/>
<reference evidence="2" key="1">
    <citation type="submission" date="2016-10" db="EMBL/GenBank/DDBJ databases">
        <title>Sequence of Gallionella enrichment culture.</title>
        <authorList>
            <person name="Poehlein A."/>
            <person name="Muehling M."/>
            <person name="Daniel R."/>
        </authorList>
    </citation>
    <scope>NUCLEOTIDE SEQUENCE</scope>
</reference>
<protein>
    <submittedName>
        <fullName evidence="2">Uncharacterized protein</fullName>
    </submittedName>
</protein>
<keyword evidence="1" id="KW-0812">Transmembrane</keyword>
<accession>A0A1J5T1G1</accession>
<keyword evidence="1" id="KW-1133">Transmembrane helix</keyword>
<dbReference type="EMBL" id="MLJW01000046">
    <property type="protein sequence ID" value="OIR06030.1"/>
    <property type="molecule type" value="Genomic_DNA"/>
</dbReference>
<proteinExistence type="predicted"/>
<sequence>MPLKDASRTPTLLGLDAKAFAFTFPAFLHINMWTMTYVFFTFALFIFLKVKRLSIGYAYRRSISLLRSKSVSSRPWWVLKKWRVRA</sequence>
<dbReference type="InterPro" id="IPR047756">
    <property type="entry name" value="IcmT-like"/>
</dbReference>
<dbReference type="NCBIfam" id="NF038220">
    <property type="entry name" value="IcmT_TraK"/>
    <property type="match status" value="1"/>
</dbReference>
<organism evidence="2">
    <name type="scientific">mine drainage metagenome</name>
    <dbReference type="NCBI Taxonomy" id="410659"/>
    <lineage>
        <taxon>unclassified sequences</taxon>
        <taxon>metagenomes</taxon>
        <taxon>ecological metagenomes</taxon>
    </lineage>
</organism>
<comment type="caution">
    <text evidence="2">The sequence shown here is derived from an EMBL/GenBank/DDBJ whole genome shotgun (WGS) entry which is preliminary data.</text>
</comment>
<evidence type="ECO:0000256" key="1">
    <source>
        <dbReference type="SAM" id="Phobius"/>
    </source>
</evidence>
<evidence type="ECO:0000313" key="2">
    <source>
        <dbReference type="EMBL" id="OIR06030.1"/>
    </source>
</evidence>